<keyword evidence="3" id="KW-0378">Hydrolase</keyword>
<reference evidence="3 4" key="1">
    <citation type="journal article" date="2013" name="Genome Announc.">
        <title>Draft Genome Sequence of Catellicoccus marimammalium, a Novel Species Commonly Found in Gull Feces.</title>
        <authorList>
            <person name="Weigand M.R."/>
            <person name="Ryu H."/>
            <person name="Bozcek L."/>
            <person name="Konstantinidis K.T."/>
            <person name="Santo Domingo J.W."/>
        </authorList>
    </citation>
    <scope>NUCLEOTIDE SEQUENCE [LARGE SCALE GENOMIC DNA]</scope>
    <source>
        <strain evidence="3 4">M35/04/3</strain>
    </source>
</reference>
<dbReference type="eggNOG" id="COG1523">
    <property type="taxonomic scope" value="Bacteria"/>
</dbReference>
<comment type="caution">
    <text evidence="3">The sequence shown here is derived from an EMBL/GenBank/DDBJ whole genome shotgun (WGS) entry which is preliminary data.</text>
</comment>
<keyword evidence="4" id="KW-1185">Reference proteome</keyword>
<dbReference type="GO" id="GO:0051060">
    <property type="term" value="F:pullulanase activity"/>
    <property type="evidence" value="ECO:0007669"/>
    <property type="project" value="UniProtKB-EC"/>
</dbReference>
<dbReference type="SUPFAM" id="SSF51445">
    <property type="entry name" value="(Trans)glycosidases"/>
    <property type="match status" value="1"/>
</dbReference>
<dbReference type="RefSeq" id="WP_009488398.1">
    <property type="nucleotide sequence ID" value="NZ_AMYT01000007.1"/>
</dbReference>
<name>K8ZMZ1_9ENTE</name>
<evidence type="ECO:0000313" key="3">
    <source>
        <dbReference type="EMBL" id="EKU27923.1"/>
    </source>
</evidence>
<dbReference type="SUPFAM" id="SSF81296">
    <property type="entry name" value="E set domains"/>
    <property type="match status" value="1"/>
</dbReference>
<dbReference type="Gene3D" id="3.20.20.80">
    <property type="entry name" value="Glycosidases"/>
    <property type="match status" value="1"/>
</dbReference>
<dbReference type="InterPro" id="IPR004193">
    <property type="entry name" value="Glyco_hydro_13_N"/>
</dbReference>
<evidence type="ECO:0000259" key="2">
    <source>
        <dbReference type="Pfam" id="PF02922"/>
    </source>
</evidence>
<protein>
    <submittedName>
        <fullName evidence="3">Pullulanase</fullName>
        <ecNumber evidence="3">3.2.1.41</ecNumber>
    </submittedName>
</protein>
<accession>K8ZMZ1</accession>
<dbReference type="GO" id="GO:0005975">
    <property type="term" value="P:carbohydrate metabolic process"/>
    <property type="evidence" value="ECO:0007669"/>
    <property type="project" value="InterPro"/>
</dbReference>
<dbReference type="STRING" id="1234409.C683_0182"/>
<dbReference type="InterPro" id="IPR014756">
    <property type="entry name" value="Ig_E-set"/>
</dbReference>
<organism evidence="3 4">
    <name type="scientific">Catellicoccus marimammalium M35/04/3</name>
    <dbReference type="NCBI Taxonomy" id="1234409"/>
    <lineage>
        <taxon>Bacteria</taxon>
        <taxon>Bacillati</taxon>
        <taxon>Bacillota</taxon>
        <taxon>Bacilli</taxon>
        <taxon>Lactobacillales</taxon>
        <taxon>Enterococcaceae</taxon>
        <taxon>Catellicoccus</taxon>
    </lineage>
</organism>
<dbReference type="Proteomes" id="UP000016057">
    <property type="component" value="Unassembled WGS sequence"/>
</dbReference>
<sequence length="629" mass="73462">MQLIEAKIEAKNKMLLVWDEPIEFAGIQFAGYTIVKIEIPREDKRERLVEINGEFQIEEPILVQWQQQELYASTGEVVRTEWFEKKYCYEGKLGVEYTPQATTFHLWAPTAYRVYLYLYTPEQEESFQTMELQKDCRGAWHGQITDDCQGLSYQYYLQFPNGMCHLTNDPYAIAEDHYQRSSIVSPLHWEEKEWTIERELSGIFFDLEQWTNGPECCLLPHLENSYLGVVSDQALKNETARVYPFLQELPLNSLFLYPLYKTVQEELRDARILNSHYGANASHFSTLQEQFCYMVEKLHAIHKAVVAVMPFEAVKDAGTHPLHLTVPGYYFRYDEQGLIVDRWQKGNELACERFMVQRYLTDTCRLWIEQYHVDGFILSHTETYPSELLAEWLEMKNVQGNDLLWICDCEGDSIEPRMTQYLDLIELNHHLSHDLQNMILGVDGAELKFFQSLMANSQRKDAHSLLPKQVLQTIPPLVEERTEKESAQQYFAVLSLLCAQGSILFPVISSETMTLDFAHKVRQKLRNLYQFWRLREQDTLLHLQSYVDMEEASQILQASEQVLVFSLQGGTYTEIFAFNASQEKKNAHIPSGTYLQMVVNNDCQVEPSTIEIKDDYAMDPYTIHILRRI</sequence>
<dbReference type="CDD" id="cd02860">
    <property type="entry name" value="E_set_Pullulanase"/>
    <property type="match status" value="1"/>
</dbReference>
<dbReference type="PATRIC" id="fig|1234409.3.peg.154"/>
<dbReference type="EMBL" id="AMYT01000007">
    <property type="protein sequence ID" value="EKU27923.1"/>
    <property type="molecule type" value="Genomic_DNA"/>
</dbReference>
<dbReference type="OrthoDB" id="9761875at2"/>
<keyword evidence="3" id="KW-0326">Glycosidase</keyword>
<evidence type="ECO:0000256" key="1">
    <source>
        <dbReference type="ARBA" id="ARBA00008061"/>
    </source>
</evidence>
<dbReference type="AlphaFoldDB" id="K8ZMZ1"/>
<feature type="domain" description="Glycoside hydrolase family 13 N-terminal" evidence="2">
    <location>
        <begin position="92"/>
        <end position="172"/>
    </location>
</feature>
<dbReference type="InterPro" id="IPR017853">
    <property type="entry name" value="GH"/>
</dbReference>
<dbReference type="EC" id="3.2.1.41" evidence="3"/>
<dbReference type="InterPro" id="IPR013783">
    <property type="entry name" value="Ig-like_fold"/>
</dbReference>
<dbReference type="PANTHER" id="PTHR43002">
    <property type="entry name" value="GLYCOGEN DEBRANCHING ENZYME"/>
    <property type="match status" value="1"/>
</dbReference>
<gene>
    <name evidence="3" type="ORF">C683_0182</name>
</gene>
<dbReference type="Pfam" id="PF02922">
    <property type="entry name" value="CBM_48"/>
    <property type="match status" value="1"/>
</dbReference>
<comment type="similarity">
    <text evidence="1">Belongs to the glycosyl hydrolase 13 family.</text>
</comment>
<dbReference type="Gene3D" id="2.60.40.10">
    <property type="entry name" value="Immunoglobulins"/>
    <property type="match status" value="1"/>
</dbReference>
<evidence type="ECO:0000313" key="4">
    <source>
        <dbReference type="Proteomes" id="UP000016057"/>
    </source>
</evidence>
<proteinExistence type="inferred from homology"/>